<dbReference type="InterPro" id="IPR050300">
    <property type="entry name" value="GDXG_lipolytic_enzyme"/>
</dbReference>
<feature type="transmembrane region" description="Helical" evidence="2">
    <location>
        <begin position="6"/>
        <end position="29"/>
    </location>
</feature>
<dbReference type="PANTHER" id="PTHR48081:SF2">
    <property type="entry name" value="ALPHA_BETA-HYDROLASE"/>
    <property type="match status" value="1"/>
</dbReference>
<sequence>MILDGIAWVDCFAFLLFLAPQLIFHVGIFRTAICGIRALPFLLLRLPYELIKERYWLSRTSRSPFVQQCTPFQDLVIRCVRYAFAKIPASIGKVFFSKWVALPFIKFRMLRHGILKSPIFWREVDQVGLRGLYIVHDVACRPDIIVYYCHGGGFSMGSSYFYLEFLMVWISLLKEAGYSNPAVFALEYTLVPEGTYPTQVQQTLVGYKYCLQIVEDSNRICVSGDSAGGTLILSLMLCLSNYSSLKKQMPGVAILISPWTMVISPKNQNTSSDYLSAESLELYGRQYLGSKATAKDSLASPGQCEDFAWWKRASPSKGWFFIYGAEEVFAPGIKDTIRLITKSGAEVSQHEEVGWIHAWPVVRLFLCNDRRERCRGLKSIVDFTRSRIGPKTAL</sequence>
<name>A0AAQ3MCY4_9PEZI</name>
<dbReference type="Gene3D" id="3.40.50.1820">
    <property type="entry name" value="alpha/beta hydrolase"/>
    <property type="match status" value="1"/>
</dbReference>
<reference evidence="4 5" key="1">
    <citation type="submission" date="2023-11" db="EMBL/GenBank/DDBJ databases">
        <title>An acidophilic fungus is an integral part of prey digestion in a carnivorous sundew plant.</title>
        <authorList>
            <person name="Tsai I.J."/>
        </authorList>
    </citation>
    <scope>NUCLEOTIDE SEQUENCE [LARGE SCALE GENOMIC DNA]</scope>
    <source>
        <strain evidence="4">169a</strain>
    </source>
</reference>
<dbReference type="InterPro" id="IPR029058">
    <property type="entry name" value="AB_hydrolase_fold"/>
</dbReference>
<dbReference type="Proteomes" id="UP001303373">
    <property type="component" value="Chromosome 9"/>
</dbReference>
<evidence type="ECO:0000313" key="4">
    <source>
        <dbReference type="EMBL" id="WPH03017.1"/>
    </source>
</evidence>
<feature type="domain" description="Alpha/beta hydrolase fold-3" evidence="3">
    <location>
        <begin position="146"/>
        <end position="359"/>
    </location>
</feature>
<evidence type="ECO:0000256" key="2">
    <source>
        <dbReference type="SAM" id="Phobius"/>
    </source>
</evidence>
<keyword evidence="2" id="KW-0812">Transmembrane</keyword>
<keyword evidence="2" id="KW-1133">Transmembrane helix</keyword>
<proteinExistence type="predicted"/>
<dbReference type="AlphaFoldDB" id="A0AAQ3MCY4"/>
<dbReference type="InterPro" id="IPR013094">
    <property type="entry name" value="AB_hydrolase_3"/>
</dbReference>
<evidence type="ECO:0000256" key="1">
    <source>
        <dbReference type="ARBA" id="ARBA00022801"/>
    </source>
</evidence>
<dbReference type="Pfam" id="PF07859">
    <property type="entry name" value="Abhydrolase_3"/>
    <property type="match status" value="1"/>
</dbReference>
<accession>A0AAQ3MCY4</accession>
<evidence type="ECO:0000313" key="5">
    <source>
        <dbReference type="Proteomes" id="UP001303373"/>
    </source>
</evidence>
<keyword evidence="5" id="KW-1185">Reference proteome</keyword>
<keyword evidence="1" id="KW-0378">Hydrolase</keyword>
<dbReference type="PANTHER" id="PTHR48081">
    <property type="entry name" value="AB HYDROLASE SUPERFAMILY PROTEIN C4A8.06C"/>
    <property type="match status" value="1"/>
</dbReference>
<evidence type="ECO:0000259" key="3">
    <source>
        <dbReference type="Pfam" id="PF07859"/>
    </source>
</evidence>
<organism evidence="4 5">
    <name type="scientific">Acrodontium crateriforme</name>
    <dbReference type="NCBI Taxonomy" id="150365"/>
    <lineage>
        <taxon>Eukaryota</taxon>
        <taxon>Fungi</taxon>
        <taxon>Dikarya</taxon>
        <taxon>Ascomycota</taxon>
        <taxon>Pezizomycotina</taxon>
        <taxon>Dothideomycetes</taxon>
        <taxon>Dothideomycetidae</taxon>
        <taxon>Mycosphaerellales</taxon>
        <taxon>Teratosphaeriaceae</taxon>
        <taxon>Acrodontium</taxon>
    </lineage>
</organism>
<dbReference type="SUPFAM" id="SSF53474">
    <property type="entry name" value="alpha/beta-Hydrolases"/>
    <property type="match status" value="1"/>
</dbReference>
<dbReference type="EMBL" id="CP138588">
    <property type="protein sequence ID" value="WPH03017.1"/>
    <property type="molecule type" value="Genomic_DNA"/>
</dbReference>
<dbReference type="GO" id="GO:0016787">
    <property type="term" value="F:hydrolase activity"/>
    <property type="evidence" value="ECO:0007669"/>
    <property type="project" value="UniProtKB-KW"/>
</dbReference>
<protein>
    <recommendedName>
        <fullName evidence="3">Alpha/beta hydrolase fold-3 domain-containing protein</fullName>
    </recommendedName>
</protein>
<gene>
    <name evidence="4" type="ORF">R9X50_00589100</name>
</gene>
<keyword evidence="2" id="KW-0472">Membrane</keyword>